<dbReference type="InterPro" id="IPR036388">
    <property type="entry name" value="WH-like_DNA-bd_sf"/>
</dbReference>
<dbReference type="EMBL" id="LT629688">
    <property type="protein sequence ID" value="SDE41388.1"/>
    <property type="molecule type" value="Genomic_DNA"/>
</dbReference>
<evidence type="ECO:0000313" key="17">
    <source>
        <dbReference type="Proteomes" id="UP000198546"/>
    </source>
</evidence>
<evidence type="ECO:0000313" key="16">
    <source>
        <dbReference type="EMBL" id="SDE41388.1"/>
    </source>
</evidence>
<dbReference type="EC" id="5.6.2.4" evidence="10"/>
<evidence type="ECO:0000256" key="3">
    <source>
        <dbReference type="ARBA" id="ARBA00022741"/>
    </source>
</evidence>
<evidence type="ECO:0000256" key="9">
    <source>
        <dbReference type="ARBA" id="ARBA00034617"/>
    </source>
</evidence>
<keyword evidence="7" id="KW-0238">DNA-binding</keyword>
<evidence type="ECO:0000256" key="2">
    <source>
        <dbReference type="ARBA" id="ARBA00022723"/>
    </source>
</evidence>
<dbReference type="GO" id="GO:0016787">
    <property type="term" value="F:hydrolase activity"/>
    <property type="evidence" value="ECO:0007669"/>
    <property type="project" value="UniProtKB-KW"/>
</dbReference>
<evidence type="ECO:0000259" key="14">
    <source>
        <dbReference type="PROSITE" id="PS51192"/>
    </source>
</evidence>
<dbReference type="PANTHER" id="PTHR13710">
    <property type="entry name" value="DNA HELICASE RECQ FAMILY MEMBER"/>
    <property type="match status" value="1"/>
</dbReference>
<protein>
    <recommendedName>
        <fullName evidence="11">ATP-dependent DNA helicase RecQ</fullName>
        <ecNumber evidence="10">5.6.2.4</ecNumber>
    </recommendedName>
    <alternativeName>
        <fullName evidence="12">DNA 3'-5' helicase RecQ</fullName>
    </alternativeName>
</protein>
<dbReference type="InterPro" id="IPR001650">
    <property type="entry name" value="Helicase_C-like"/>
</dbReference>
<name>A0A1G7CPX4_9ACTN</name>
<evidence type="ECO:0000256" key="1">
    <source>
        <dbReference type="ARBA" id="ARBA00005446"/>
    </source>
</evidence>
<dbReference type="Gene3D" id="1.10.10.10">
    <property type="entry name" value="Winged helix-like DNA-binding domain superfamily/Winged helix DNA-binding domain"/>
    <property type="match status" value="1"/>
</dbReference>
<keyword evidence="17" id="KW-1185">Reference proteome</keyword>
<dbReference type="InterPro" id="IPR032284">
    <property type="entry name" value="RecQ_Zn-bd"/>
</dbReference>
<evidence type="ECO:0000256" key="8">
    <source>
        <dbReference type="ARBA" id="ARBA00023235"/>
    </source>
</evidence>
<comment type="catalytic activity">
    <reaction evidence="9">
        <text>Couples ATP hydrolysis with the unwinding of duplex DNA by translocating in the 3'-5' direction.</text>
        <dbReference type="EC" id="5.6.2.4"/>
    </reaction>
</comment>
<accession>A0A1G7CPX4</accession>
<dbReference type="STRING" id="675864.SAMN04489747_3340"/>
<dbReference type="GO" id="GO:0005524">
    <property type="term" value="F:ATP binding"/>
    <property type="evidence" value="ECO:0007669"/>
    <property type="project" value="UniProtKB-KW"/>
</dbReference>
<dbReference type="GO" id="GO:0005737">
    <property type="term" value="C:cytoplasm"/>
    <property type="evidence" value="ECO:0007669"/>
    <property type="project" value="TreeGrafter"/>
</dbReference>
<feature type="domain" description="Helicase C-terminal" evidence="15">
    <location>
        <begin position="245"/>
        <end position="397"/>
    </location>
</feature>
<evidence type="ECO:0000256" key="10">
    <source>
        <dbReference type="ARBA" id="ARBA00034808"/>
    </source>
</evidence>
<evidence type="ECO:0000256" key="11">
    <source>
        <dbReference type="ARBA" id="ARBA00044535"/>
    </source>
</evidence>
<dbReference type="PROSITE" id="PS51194">
    <property type="entry name" value="HELICASE_CTER"/>
    <property type="match status" value="1"/>
</dbReference>
<evidence type="ECO:0000256" key="12">
    <source>
        <dbReference type="ARBA" id="ARBA00044550"/>
    </source>
</evidence>
<dbReference type="GO" id="GO:0043138">
    <property type="term" value="F:3'-5' DNA helicase activity"/>
    <property type="evidence" value="ECO:0007669"/>
    <property type="project" value="UniProtKB-EC"/>
</dbReference>
<keyword evidence="2" id="KW-0479">Metal-binding</keyword>
<dbReference type="NCBIfam" id="TIGR00614">
    <property type="entry name" value="recQ_fam"/>
    <property type="match status" value="1"/>
</dbReference>
<dbReference type="PANTHER" id="PTHR13710:SF105">
    <property type="entry name" value="ATP-DEPENDENT DNA HELICASE Q1"/>
    <property type="match status" value="1"/>
</dbReference>
<dbReference type="GO" id="GO:0043590">
    <property type="term" value="C:bacterial nucleoid"/>
    <property type="evidence" value="ECO:0007669"/>
    <property type="project" value="TreeGrafter"/>
</dbReference>
<dbReference type="Proteomes" id="UP000198546">
    <property type="component" value="Chromosome i"/>
</dbReference>
<dbReference type="Pfam" id="PF16124">
    <property type="entry name" value="RecQ_Zn_bind"/>
    <property type="match status" value="1"/>
</dbReference>
<keyword evidence="5 16" id="KW-0347">Helicase</keyword>
<dbReference type="InterPro" id="IPR004589">
    <property type="entry name" value="DNA_helicase_ATP-dep_RecQ"/>
</dbReference>
<evidence type="ECO:0000256" key="7">
    <source>
        <dbReference type="ARBA" id="ARBA00023125"/>
    </source>
</evidence>
<dbReference type="Pfam" id="PF00271">
    <property type="entry name" value="Helicase_C"/>
    <property type="match status" value="1"/>
</dbReference>
<dbReference type="GO" id="GO:0003677">
    <property type="term" value="F:DNA binding"/>
    <property type="evidence" value="ECO:0007669"/>
    <property type="project" value="UniProtKB-KW"/>
</dbReference>
<feature type="domain" description="Helicase ATP-binding" evidence="14">
    <location>
        <begin position="54"/>
        <end position="221"/>
    </location>
</feature>
<comment type="similarity">
    <text evidence="1">Belongs to the helicase family. RecQ subfamily.</text>
</comment>
<keyword evidence="4" id="KW-0378">Hydrolase</keyword>
<dbReference type="GO" id="GO:0006310">
    <property type="term" value="P:DNA recombination"/>
    <property type="evidence" value="ECO:0007669"/>
    <property type="project" value="InterPro"/>
</dbReference>
<dbReference type="GO" id="GO:0046872">
    <property type="term" value="F:metal ion binding"/>
    <property type="evidence" value="ECO:0007669"/>
    <property type="project" value="UniProtKB-KW"/>
</dbReference>
<dbReference type="GO" id="GO:0030894">
    <property type="term" value="C:replisome"/>
    <property type="evidence" value="ECO:0007669"/>
    <property type="project" value="TreeGrafter"/>
</dbReference>
<dbReference type="CDD" id="cd17920">
    <property type="entry name" value="DEXHc_RecQ"/>
    <property type="match status" value="1"/>
</dbReference>
<dbReference type="RefSeq" id="WP_197679085.1">
    <property type="nucleotide sequence ID" value="NZ_LT629688.1"/>
</dbReference>
<dbReference type="PROSITE" id="PS51192">
    <property type="entry name" value="HELICASE_ATP_BIND_1"/>
    <property type="match status" value="1"/>
</dbReference>
<dbReference type="GO" id="GO:0009378">
    <property type="term" value="F:four-way junction helicase activity"/>
    <property type="evidence" value="ECO:0007669"/>
    <property type="project" value="TreeGrafter"/>
</dbReference>
<dbReference type="SMART" id="SM00490">
    <property type="entry name" value="HELICc"/>
    <property type="match status" value="1"/>
</dbReference>
<dbReference type="InterPro" id="IPR027417">
    <property type="entry name" value="P-loop_NTPase"/>
</dbReference>
<dbReference type="InterPro" id="IPR011545">
    <property type="entry name" value="DEAD/DEAH_box_helicase_dom"/>
</dbReference>
<dbReference type="SUPFAM" id="SSF52540">
    <property type="entry name" value="P-loop containing nucleoside triphosphate hydrolases"/>
    <property type="match status" value="1"/>
</dbReference>
<reference evidence="16 17" key="1">
    <citation type="submission" date="2016-10" db="EMBL/GenBank/DDBJ databases">
        <authorList>
            <person name="de Groot N.N."/>
        </authorList>
    </citation>
    <scope>NUCLEOTIDE SEQUENCE [LARGE SCALE GENOMIC DNA]</scope>
    <source>
        <strain evidence="16 17">MON 2.2</strain>
    </source>
</reference>
<feature type="region of interest" description="Disordered" evidence="13">
    <location>
        <begin position="1"/>
        <end position="27"/>
    </location>
</feature>
<dbReference type="Pfam" id="PF00270">
    <property type="entry name" value="DEAD"/>
    <property type="match status" value="1"/>
</dbReference>
<organism evidence="16 17">
    <name type="scientific">Auraticoccus monumenti</name>
    <dbReference type="NCBI Taxonomy" id="675864"/>
    <lineage>
        <taxon>Bacteria</taxon>
        <taxon>Bacillati</taxon>
        <taxon>Actinomycetota</taxon>
        <taxon>Actinomycetes</taxon>
        <taxon>Propionibacteriales</taxon>
        <taxon>Propionibacteriaceae</taxon>
        <taxon>Auraticoccus</taxon>
    </lineage>
</organism>
<dbReference type="Gene3D" id="3.40.50.300">
    <property type="entry name" value="P-loop containing nucleotide triphosphate hydrolases"/>
    <property type="match status" value="2"/>
</dbReference>
<keyword evidence="8" id="KW-0413">Isomerase</keyword>
<evidence type="ECO:0000256" key="4">
    <source>
        <dbReference type="ARBA" id="ARBA00022801"/>
    </source>
</evidence>
<gene>
    <name evidence="16" type="ORF">SAMN04489747_3340</name>
</gene>
<dbReference type="SMART" id="SM00487">
    <property type="entry name" value="DEXDc"/>
    <property type="match status" value="1"/>
</dbReference>
<dbReference type="AlphaFoldDB" id="A0A1G7CPX4"/>
<dbReference type="InterPro" id="IPR014001">
    <property type="entry name" value="Helicase_ATP-bd"/>
</dbReference>
<evidence type="ECO:0000256" key="13">
    <source>
        <dbReference type="SAM" id="MobiDB-lite"/>
    </source>
</evidence>
<keyword evidence="6" id="KW-0067">ATP-binding</keyword>
<evidence type="ECO:0000256" key="5">
    <source>
        <dbReference type="ARBA" id="ARBA00022806"/>
    </source>
</evidence>
<sequence length="572" mass="61707">MPDQRTRHRPADERRTAARCTADTSPDAVDRSRIEETARTVFGHELRDWQREAVTSLLGGRDVLLVQPTGAGKSLAYQLAGVLAEGGPTLVVSPLLALQADQVESLTQKGLRAHRLSSAEGERARAEALADDGGRTFLFLAPEQLAREETRRAVAALRPALVAVDEAHCVSSWGHDFRPDYLRLSELLGALGRPPVIALTATAAPPVRADVAERLGLHDPALVLAEADRPGIALSARHCHDESVRREAVLEAVAATAGQGLVYTRTRALAQELAAALRGQGREAGHYHAGMAAGARQRVQEDFMAGRTEVLVATSAFGMGIDKPDVRFVVHAQAPDSPDTYFQEVGRAGRDGQPATGLLCHSPDDFSLARFFAPAVPKPAQVAAVLGALGRTGAEEEGEVDRAALREATGLGERRLARILNLLAEERAHTDGDARTSLVEGVVARAEQHRTLQQTRIDMMRRYAETPACRQRFLLHYFGDEREEPCGRCDSCRSGSTAEHDAAQRRRVEEAGAEGAAWVGRFGVDQTVRHRDLGAGVVVEAEGDRLTVLFDQGGYRTLDAPTVVGQDLLEPV</sequence>
<proteinExistence type="inferred from homology"/>
<evidence type="ECO:0000256" key="6">
    <source>
        <dbReference type="ARBA" id="ARBA00022840"/>
    </source>
</evidence>
<keyword evidence="3" id="KW-0547">Nucleotide-binding</keyword>
<dbReference type="GO" id="GO:0006281">
    <property type="term" value="P:DNA repair"/>
    <property type="evidence" value="ECO:0007669"/>
    <property type="project" value="TreeGrafter"/>
</dbReference>
<evidence type="ECO:0000259" key="15">
    <source>
        <dbReference type="PROSITE" id="PS51194"/>
    </source>
</evidence>